<feature type="region of interest" description="Disordered" evidence="1">
    <location>
        <begin position="1142"/>
        <end position="1232"/>
    </location>
</feature>
<proteinExistence type="predicted"/>
<feature type="compositionally biased region" description="Acidic residues" evidence="1">
    <location>
        <begin position="89"/>
        <end position="98"/>
    </location>
</feature>
<feature type="compositionally biased region" description="Polar residues" evidence="1">
    <location>
        <begin position="1058"/>
        <end position="1067"/>
    </location>
</feature>
<feature type="compositionally biased region" description="Polar residues" evidence="1">
    <location>
        <begin position="49"/>
        <end position="63"/>
    </location>
</feature>
<feature type="compositionally biased region" description="Polar residues" evidence="1">
    <location>
        <begin position="669"/>
        <end position="689"/>
    </location>
</feature>
<feature type="compositionally biased region" description="Low complexity" evidence="1">
    <location>
        <begin position="1080"/>
        <end position="1098"/>
    </location>
</feature>
<dbReference type="InterPro" id="IPR001202">
    <property type="entry name" value="WW_dom"/>
</dbReference>
<feature type="domain" description="WW" evidence="2">
    <location>
        <begin position="823"/>
        <end position="857"/>
    </location>
</feature>
<accession>A0ABM1BSS6</accession>
<dbReference type="PROSITE" id="PS01159">
    <property type="entry name" value="WW_DOMAIN_1"/>
    <property type="match status" value="1"/>
</dbReference>
<dbReference type="Gene3D" id="2.20.70.10">
    <property type="match status" value="2"/>
</dbReference>
<feature type="compositionally biased region" description="Polar residues" evidence="1">
    <location>
        <begin position="118"/>
        <end position="127"/>
    </location>
</feature>
<feature type="compositionally biased region" description="Polar residues" evidence="1">
    <location>
        <begin position="99"/>
        <end position="108"/>
    </location>
</feature>
<feature type="region of interest" description="Disordered" evidence="1">
    <location>
        <begin position="371"/>
        <end position="409"/>
    </location>
</feature>
<feature type="compositionally biased region" description="Basic residues" evidence="1">
    <location>
        <begin position="1"/>
        <end position="10"/>
    </location>
</feature>
<feature type="region of interest" description="Disordered" evidence="1">
    <location>
        <begin position="878"/>
        <end position="904"/>
    </location>
</feature>
<dbReference type="Pfam" id="PF00397">
    <property type="entry name" value="WW"/>
    <property type="match status" value="2"/>
</dbReference>
<evidence type="ECO:0000313" key="4">
    <source>
        <dbReference type="RefSeq" id="XP_013787959.1"/>
    </source>
</evidence>
<protein>
    <submittedName>
        <fullName evidence="4">Formin-binding protein 4-like</fullName>
    </submittedName>
</protein>
<dbReference type="SMART" id="SM00456">
    <property type="entry name" value="WW"/>
    <property type="match status" value="2"/>
</dbReference>
<feature type="compositionally biased region" description="Basic and acidic residues" evidence="1">
    <location>
        <begin position="740"/>
        <end position="753"/>
    </location>
</feature>
<feature type="region of interest" description="Disordered" evidence="1">
    <location>
        <begin position="715"/>
        <end position="753"/>
    </location>
</feature>
<evidence type="ECO:0000259" key="2">
    <source>
        <dbReference type="PROSITE" id="PS50020"/>
    </source>
</evidence>
<dbReference type="InterPro" id="IPR036020">
    <property type="entry name" value="WW_dom_sf"/>
</dbReference>
<dbReference type="SUPFAM" id="SSF51045">
    <property type="entry name" value="WW domain"/>
    <property type="match status" value="2"/>
</dbReference>
<gene>
    <name evidence="4" type="primary">LOC106471880</name>
</gene>
<dbReference type="PROSITE" id="PS50020">
    <property type="entry name" value="WW_DOMAIN_2"/>
    <property type="match status" value="2"/>
</dbReference>
<dbReference type="Proteomes" id="UP000694941">
    <property type="component" value="Unplaced"/>
</dbReference>
<feature type="compositionally biased region" description="Low complexity" evidence="1">
    <location>
        <begin position="1165"/>
        <end position="1176"/>
    </location>
</feature>
<feature type="region of interest" description="Disordered" evidence="1">
    <location>
        <begin position="533"/>
        <end position="553"/>
    </location>
</feature>
<feature type="compositionally biased region" description="Pro residues" evidence="1">
    <location>
        <begin position="1002"/>
        <end position="1034"/>
    </location>
</feature>
<feature type="compositionally biased region" description="Acidic residues" evidence="1">
    <location>
        <begin position="1036"/>
        <end position="1054"/>
    </location>
</feature>
<dbReference type="PANTHER" id="PTHR46697">
    <property type="entry name" value="FORMIN-BINDING PROTEIN 4"/>
    <property type="match status" value="1"/>
</dbReference>
<organism evidence="3 4">
    <name type="scientific">Limulus polyphemus</name>
    <name type="common">Atlantic horseshoe crab</name>
    <dbReference type="NCBI Taxonomy" id="6850"/>
    <lineage>
        <taxon>Eukaryota</taxon>
        <taxon>Metazoa</taxon>
        <taxon>Ecdysozoa</taxon>
        <taxon>Arthropoda</taxon>
        <taxon>Chelicerata</taxon>
        <taxon>Merostomata</taxon>
        <taxon>Xiphosura</taxon>
        <taxon>Limulidae</taxon>
        <taxon>Limulus</taxon>
    </lineage>
</organism>
<feature type="domain" description="WW" evidence="2">
    <location>
        <begin position="158"/>
        <end position="192"/>
    </location>
</feature>
<name>A0ABM1BSS6_LIMPO</name>
<feature type="compositionally biased region" description="Basic and acidic residues" evidence="1">
    <location>
        <begin position="650"/>
        <end position="667"/>
    </location>
</feature>
<dbReference type="InterPro" id="IPR053076">
    <property type="entry name" value="WW_domain_protein"/>
</dbReference>
<keyword evidence="3" id="KW-1185">Reference proteome</keyword>
<dbReference type="GeneID" id="106471880"/>
<sequence>MGKHRSKTGRRPVLQLNEDRQAPRNPLRGMVSYPESEDEDSPSGVTDEGSGSVTPAENDVSSEPTKKIDLEVADFLKEIDALTKTESNDASEMEEEPTTSDGKQSGETETQEEHPIQETPSGDNPPQENGIGDSVMGENQDVPHTSQMAHTEQFAVSYPSGSLWHQCYDENSGYSYYWNTQTNEVTWVCPPEYANYIAALEAAGFLANEGTVVSSSDTYPQKPPTAKEKKKKKKEKKISEEGKVIPITSFGPPSSDSSSEESESKPSVTRNKKKKPIRKHYGPELPKSEAPSVAVIGPQLPSNFLVAKPEINSESPVDVLDQTCNVQAVCGPELVENNVSGVLKEYQKEPTDKNAENNKIVLKKKVKTNKKSKKLVVHGPNLPENTFFNNTEPKNVNNSYNKPDNESETSLGTFIEKGQEIKKSANTLTTKSNENDTANLHETKTLLATQEASYVPDSQENHSKLIFPSATYLAVEEGDIASSSWTLPKVEFKTTEDTYEPDSTTKVTSKDPVKKTLTKINHMHQALKPIVQYGGSDSESEPEEGTLAPAVDSGGFNLAQSGRLGFGFKEPEFPVDNNIVAYKDENNDYDEAQSQSNFQMISFVKSDEVLDFSKLTQKPESIISTENSETNELIEEPESSKVTVKVKSTKLTEKPEPNKTTEQRELSELNGSSNLKCEVTEAQTKPSETTMDIDVDEIDRALERAFEEQMLANAEEMEASTSGRLKRSASEEPETVSKMMKSDQPDSSETSRDTWKDIPDLIQVLLDKLAFLDPTRSCVSSLTHVLIQLETRYKDWQEGVLQSSYFTERLLEVNNYLQQYEMSVMPPGWICSWDRNHKRYFYANQETGFSQWDFPVITASPKGNLSQDKDNLSVIHSTKSTTFPSQPSQSTQNPSVSSSISRNKPARTLVSESYVDLEPACSVPIASSVAESSLSVTESSEPSEIVVESSQSTIVTQPSSQPFTTVLPTMKSSYSTFLTTSHSTSEQSASVVAFVSHLLSDSPPPPPGVESPPPPPGVDSPPPLPKTPPPPPPDSTELEEGEIPEVEMDVEVVGDGDNPSSTCTSFSVLAPPPPPPPLLSKKNYSSTTSASSSLAQNQDQSYVIAKPPQPPSASSYVTSSSTTNVFQPLPSALSFEENYFIRSEPSPISGPSTSAETPPIAPVCSSSNQEPQSSSTSKKDKKKPKLSSGLSLKKKNIPSLVQKWEKIKKQQQRENKEKSDSDQKVSTTMNQP</sequence>
<dbReference type="PANTHER" id="PTHR46697:SF1">
    <property type="entry name" value="FORMIN-BINDING PROTEIN 4"/>
    <property type="match status" value="1"/>
</dbReference>
<feature type="compositionally biased region" description="Low complexity" evidence="1">
    <location>
        <begin position="1112"/>
        <end position="1123"/>
    </location>
</feature>
<feature type="compositionally biased region" description="Basic and acidic residues" evidence="1">
    <location>
        <begin position="1203"/>
        <end position="1223"/>
    </location>
</feature>
<evidence type="ECO:0000313" key="3">
    <source>
        <dbReference type="Proteomes" id="UP000694941"/>
    </source>
</evidence>
<feature type="compositionally biased region" description="Polar residues" evidence="1">
    <location>
        <begin position="383"/>
        <end position="409"/>
    </location>
</feature>
<feature type="compositionally biased region" description="Low complexity" evidence="1">
    <location>
        <begin position="878"/>
        <end position="901"/>
    </location>
</feature>
<dbReference type="RefSeq" id="XP_013787959.1">
    <property type="nucleotide sequence ID" value="XM_013932505.2"/>
</dbReference>
<feature type="compositionally biased region" description="Basic residues" evidence="1">
    <location>
        <begin position="270"/>
        <end position="280"/>
    </location>
</feature>
<feature type="region of interest" description="Disordered" evidence="1">
    <location>
        <begin position="999"/>
        <end position="1126"/>
    </location>
</feature>
<dbReference type="CDD" id="cd00201">
    <property type="entry name" value="WW"/>
    <property type="match status" value="2"/>
</dbReference>
<feature type="region of interest" description="Disordered" evidence="1">
    <location>
        <begin position="1"/>
        <end position="69"/>
    </location>
</feature>
<feature type="region of interest" description="Disordered" evidence="1">
    <location>
        <begin position="81"/>
        <end position="141"/>
    </location>
</feature>
<reference evidence="4" key="1">
    <citation type="submission" date="2025-08" db="UniProtKB">
        <authorList>
            <consortium name="RefSeq"/>
        </authorList>
    </citation>
    <scope>IDENTIFICATION</scope>
    <source>
        <tissue evidence="4">Muscle</tissue>
    </source>
</reference>
<feature type="region of interest" description="Disordered" evidence="1">
    <location>
        <begin position="645"/>
        <end position="689"/>
    </location>
</feature>
<feature type="region of interest" description="Disordered" evidence="1">
    <location>
        <begin position="212"/>
        <end position="290"/>
    </location>
</feature>
<evidence type="ECO:0000256" key="1">
    <source>
        <dbReference type="SAM" id="MobiDB-lite"/>
    </source>
</evidence>